<sequence>MPIQWTPSLAVGVPEIDAQHQELFRRAERLIVALRAGDRSEVGPLFRYLSEYVVAHFEAEERLMRARSYPEHGGHEAEHRKFRADFQELAARFDEKGPTALLALTLHNWLSDWLRRHIGGADRDLGRFVQRAAR</sequence>
<dbReference type="SUPFAM" id="SSF47188">
    <property type="entry name" value="Hemerythrin-like"/>
    <property type="match status" value="1"/>
</dbReference>
<gene>
    <name evidence="6" type="ORF">AMOR_43370</name>
</gene>
<proteinExistence type="inferred from homology"/>
<name>A0ABN6MXP1_9BACT</name>
<dbReference type="InterPro" id="IPR016131">
    <property type="entry name" value="Haemerythrin_Fe_BS"/>
</dbReference>
<evidence type="ECO:0000259" key="5">
    <source>
        <dbReference type="Pfam" id="PF01814"/>
    </source>
</evidence>
<accession>A0ABN6MXP1</accession>
<evidence type="ECO:0000313" key="7">
    <source>
        <dbReference type="Proteomes" id="UP001162891"/>
    </source>
</evidence>
<evidence type="ECO:0000256" key="3">
    <source>
        <dbReference type="ARBA" id="ARBA00022723"/>
    </source>
</evidence>
<evidence type="ECO:0000256" key="1">
    <source>
        <dbReference type="ARBA" id="ARBA00010587"/>
    </source>
</evidence>
<dbReference type="InterPro" id="IPR035938">
    <property type="entry name" value="Hemerythrin-like_sf"/>
</dbReference>
<comment type="similarity">
    <text evidence="1">Belongs to the hemerythrin family.</text>
</comment>
<dbReference type="Gene3D" id="1.20.120.50">
    <property type="entry name" value="Hemerythrin-like"/>
    <property type="match status" value="1"/>
</dbReference>
<dbReference type="InterPro" id="IPR012312">
    <property type="entry name" value="Hemerythrin-like"/>
</dbReference>
<dbReference type="Proteomes" id="UP001162891">
    <property type="component" value="Chromosome"/>
</dbReference>
<dbReference type="EMBL" id="AP025591">
    <property type="protein sequence ID" value="BDG05341.1"/>
    <property type="molecule type" value="Genomic_DNA"/>
</dbReference>
<dbReference type="PANTHER" id="PTHR37164:SF1">
    <property type="entry name" value="BACTERIOHEMERYTHRIN"/>
    <property type="match status" value="1"/>
</dbReference>
<dbReference type="CDD" id="cd12107">
    <property type="entry name" value="Hemerythrin"/>
    <property type="match status" value="1"/>
</dbReference>
<evidence type="ECO:0000313" key="6">
    <source>
        <dbReference type="EMBL" id="BDG05341.1"/>
    </source>
</evidence>
<feature type="domain" description="Hemerythrin-like" evidence="5">
    <location>
        <begin position="12"/>
        <end position="125"/>
    </location>
</feature>
<dbReference type="NCBIfam" id="TIGR02481">
    <property type="entry name" value="hemeryth_dom"/>
    <property type="match status" value="1"/>
</dbReference>
<evidence type="ECO:0000256" key="2">
    <source>
        <dbReference type="ARBA" id="ARBA00022621"/>
    </source>
</evidence>
<dbReference type="PANTHER" id="PTHR37164">
    <property type="entry name" value="BACTERIOHEMERYTHRIN"/>
    <property type="match status" value="1"/>
</dbReference>
<keyword evidence="3" id="KW-0479">Metal-binding</keyword>
<keyword evidence="7" id="KW-1185">Reference proteome</keyword>
<evidence type="ECO:0000256" key="4">
    <source>
        <dbReference type="ARBA" id="ARBA00023004"/>
    </source>
</evidence>
<organism evidence="6 7">
    <name type="scientific">Anaeromyxobacter oryzae</name>
    <dbReference type="NCBI Taxonomy" id="2918170"/>
    <lineage>
        <taxon>Bacteria</taxon>
        <taxon>Pseudomonadati</taxon>
        <taxon>Myxococcota</taxon>
        <taxon>Myxococcia</taxon>
        <taxon>Myxococcales</taxon>
        <taxon>Cystobacterineae</taxon>
        <taxon>Anaeromyxobacteraceae</taxon>
        <taxon>Anaeromyxobacter</taxon>
    </lineage>
</organism>
<dbReference type="Pfam" id="PF01814">
    <property type="entry name" value="Hemerythrin"/>
    <property type="match status" value="1"/>
</dbReference>
<protein>
    <submittedName>
        <fullName evidence="6">Hemerythrin</fullName>
    </submittedName>
</protein>
<dbReference type="RefSeq" id="WP_248354054.1">
    <property type="nucleotide sequence ID" value="NZ_AP025591.1"/>
</dbReference>
<dbReference type="PROSITE" id="PS00550">
    <property type="entry name" value="HEMERYTHRINS"/>
    <property type="match status" value="1"/>
</dbReference>
<dbReference type="InterPro" id="IPR012827">
    <property type="entry name" value="Hemerythrin_metal-bd"/>
</dbReference>
<dbReference type="NCBIfam" id="NF033749">
    <property type="entry name" value="bact_hemeryth"/>
    <property type="match status" value="1"/>
</dbReference>
<keyword evidence="2" id="KW-0813">Transport</keyword>
<keyword evidence="4" id="KW-0408">Iron</keyword>
<dbReference type="InterPro" id="IPR050669">
    <property type="entry name" value="Hemerythrin"/>
</dbReference>
<reference evidence="7" key="1">
    <citation type="journal article" date="2022" name="Int. J. Syst. Evol. Microbiol.">
        <title>Anaeromyxobacter oryzae sp. nov., Anaeromyxobacter diazotrophicus sp. nov. and Anaeromyxobacter paludicola sp. nov., isolated from paddy soils.</title>
        <authorList>
            <person name="Itoh H."/>
            <person name="Xu Z."/>
            <person name="Mise K."/>
            <person name="Masuda Y."/>
            <person name="Ushijima N."/>
            <person name="Hayakawa C."/>
            <person name="Shiratori Y."/>
            <person name="Senoo K."/>
        </authorList>
    </citation>
    <scope>NUCLEOTIDE SEQUENCE [LARGE SCALE GENOMIC DNA]</scope>
    <source>
        <strain evidence="7">Red232</strain>
    </source>
</reference>
<keyword evidence="2" id="KW-0561">Oxygen transport</keyword>